<dbReference type="AlphaFoldDB" id="A0AAE6T9T4"/>
<name>A0AAE6T9T4_9BACT</name>
<dbReference type="EMBL" id="CP029701">
    <property type="protein sequence ID" value="QHV62650.1"/>
    <property type="molecule type" value="Genomic_DNA"/>
</dbReference>
<evidence type="ECO:0000313" key="2">
    <source>
        <dbReference type="Proteomes" id="UP000642553"/>
    </source>
</evidence>
<gene>
    <name evidence="1" type="ORF">DMI76_04345</name>
</gene>
<dbReference type="Proteomes" id="UP000642553">
    <property type="component" value="Chromosome"/>
</dbReference>
<proteinExistence type="predicted"/>
<sequence>MTEPEPGTFFRAGAGGHSRQVFLLEGEWFLLMPPYLPGAWLSGIFRRVQGLEEVPMVSGVQQRVQDGDKTNGRKFCHS</sequence>
<accession>A0AAE6T9T4</accession>
<protein>
    <submittedName>
        <fullName evidence="1">Uncharacterized protein</fullName>
    </submittedName>
</protein>
<evidence type="ECO:0000313" key="1">
    <source>
        <dbReference type="EMBL" id="QHV62650.1"/>
    </source>
</evidence>
<reference evidence="1" key="1">
    <citation type="submission" date="2018-05" db="EMBL/GenBank/DDBJ databases">
        <title>Complete genome sequnece of Akkermansia muciniphila EB-AMDK-40.</title>
        <authorList>
            <person name="Nam Y.-D."/>
            <person name="Chung W.-H."/>
            <person name="Park Y.S."/>
            <person name="Kang J."/>
        </authorList>
    </citation>
    <scope>NUCLEOTIDE SEQUENCE</scope>
    <source>
        <strain evidence="1">EB-AMDK-40</strain>
    </source>
</reference>
<organism evidence="1 2">
    <name type="scientific">Akkermansia massiliensis</name>
    <dbReference type="NCBI Taxonomy" id="2927224"/>
    <lineage>
        <taxon>Bacteria</taxon>
        <taxon>Pseudomonadati</taxon>
        <taxon>Verrucomicrobiota</taxon>
        <taxon>Verrucomicrobiia</taxon>
        <taxon>Verrucomicrobiales</taxon>
        <taxon>Akkermansiaceae</taxon>
        <taxon>Akkermansia</taxon>
    </lineage>
</organism>